<proteinExistence type="predicted"/>
<protein>
    <submittedName>
        <fullName evidence="2">Uncharacterized protein</fullName>
    </submittedName>
</protein>
<feature type="compositionally biased region" description="Pro residues" evidence="1">
    <location>
        <begin position="80"/>
        <end position="90"/>
    </location>
</feature>
<organism evidence="2 3">
    <name type="scientific">Araneus ventricosus</name>
    <name type="common">Orbweaver spider</name>
    <name type="synonym">Epeira ventricosa</name>
    <dbReference type="NCBI Taxonomy" id="182803"/>
    <lineage>
        <taxon>Eukaryota</taxon>
        <taxon>Metazoa</taxon>
        <taxon>Ecdysozoa</taxon>
        <taxon>Arthropoda</taxon>
        <taxon>Chelicerata</taxon>
        <taxon>Arachnida</taxon>
        <taxon>Araneae</taxon>
        <taxon>Araneomorphae</taxon>
        <taxon>Entelegynae</taxon>
        <taxon>Araneoidea</taxon>
        <taxon>Araneidae</taxon>
        <taxon>Araneus</taxon>
    </lineage>
</organism>
<evidence type="ECO:0000256" key="1">
    <source>
        <dbReference type="SAM" id="MobiDB-lite"/>
    </source>
</evidence>
<reference evidence="2 3" key="1">
    <citation type="journal article" date="2019" name="Sci. Rep.">
        <title>Orb-weaving spider Araneus ventricosus genome elucidates the spidroin gene catalogue.</title>
        <authorList>
            <person name="Kono N."/>
            <person name="Nakamura H."/>
            <person name="Ohtoshi R."/>
            <person name="Moran D.A.P."/>
            <person name="Shinohara A."/>
            <person name="Yoshida Y."/>
            <person name="Fujiwara M."/>
            <person name="Mori M."/>
            <person name="Tomita M."/>
            <person name="Arakawa K."/>
        </authorList>
    </citation>
    <scope>NUCLEOTIDE SEQUENCE [LARGE SCALE GENOMIC DNA]</scope>
</reference>
<accession>A0A4Y2PQB3</accession>
<comment type="caution">
    <text evidence="2">The sequence shown here is derived from an EMBL/GenBank/DDBJ whole genome shotgun (WGS) entry which is preliminary data.</text>
</comment>
<keyword evidence="3" id="KW-1185">Reference proteome</keyword>
<gene>
    <name evidence="2" type="ORF">AVEN_253198_1</name>
</gene>
<dbReference type="Proteomes" id="UP000499080">
    <property type="component" value="Unassembled WGS sequence"/>
</dbReference>
<sequence>MPRQCDGTLCGIVKCRTSSTATALIAVREVKPFKVGRERAMFREENNTLSNPVSGLNSLLSKRGRKVCPFGEDTASPTGGPCPPDTPLAPPLKQRQILHGISRLKPKPMIIEGDENRGITVLPQCNSFCG</sequence>
<evidence type="ECO:0000313" key="3">
    <source>
        <dbReference type="Proteomes" id="UP000499080"/>
    </source>
</evidence>
<dbReference type="AlphaFoldDB" id="A0A4Y2PQB3"/>
<name>A0A4Y2PQB3_ARAVE</name>
<evidence type="ECO:0000313" key="2">
    <source>
        <dbReference type="EMBL" id="GBN52276.1"/>
    </source>
</evidence>
<dbReference type="EMBL" id="BGPR01011639">
    <property type="protein sequence ID" value="GBN52276.1"/>
    <property type="molecule type" value="Genomic_DNA"/>
</dbReference>
<feature type="region of interest" description="Disordered" evidence="1">
    <location>
        <begin position="70"/>
        <end position="91"/>
    </location>
</feature>